<keyword evidence="1" id="KW-0472">Membrane</keyword>
<feature type="transmembrane region" description="Helical" evidence="1">
    <location>
        <begin position="246"/>
        <end position="266"/>
    </location>
</feature>
<dbReference type="EMBL" id="CAADRA010006430">
    <property type="protein sequence ID" value="VFT95470.1"/>
    <property type="molecule type" value="Genomic_DNA"/>
</dbReference>
<keyword evidence="1" id="KW-1133">Transmembrane helix</keyword>
<evidence type="ECO:0000313" key="4">
    <source>
        <dbReference type="Proteomes" id="UP000332933"/>
    </source>
</evidence>
<protein>
    <submittedName>
        <fullName evidence="3">Aste57867_18736 protein</fullName>
    </submittedName>
</protein>
<reference evidence="2" key="2">
    <citation type="submission" date="2019-06" db="EMBL/GenBank/DDBJ databases">
        <title>Genomics analysis of Aphanomyces spp. identifies a new class of oomycete effector associated with host adaptation.</title>
        <authorList>
            <person name="Gaulin E."/>
        </authorList>
    </citation>
    <scope>NUCLEOTIDE SEQUENCE</scope>
    <source>
        <strain evidence="2">CBS 578.67</strain>
    </source>
</reference>
<dbReference type="AlphaFoldDB" id="A0A485LCJ9"/>
<evidence type="ECO:0000313" key="2">
    <source>
        <dbReference type="EMBL" id="KAF0689824.1"/>
    </source>
</evidence>
<keyword evidence="4" id="KW-1185">Reference proteome</keyword>
<evidence type="ECO:0000256" key="1">
    <source>
        <dbReference type="SAM" id="Phobius"/>
    </source>
</evidence>
<evidence type="ECO:0000313" key="3">
    <source>
        <dbReference type="EMBL" id="VFT95470.1"/>
    </source>
</evidence>
<keyword evidence="1" id="KW-0812">Transmembrane</keyword>
<feature type="transmembrane region" description="Helical" evidence="1">
    <location>
        <begin position="213"/>
        <end position="234"/>
    </location>
</feature>
<accession>A0A485LCJ9</accession>
<gene>
    <name evidence="3" type="primary">Aste57867_18736</name>
    <name evidence="2" type="ORF">As57867_018672</name>
    <name evidence="3" type="ORF">ASTE57867_18736</name>
</gene>
<dbReference type="EMBL" id="VJMH01006409">
    <property type="protein sequence ID" value="KAF0689824.1"/>
    <property type="molecule type" value="Genomic_DNA"/>
</dbReference>
<organism evidence="3 4">
    <name type="scientific">Aphanomyces stellatus</name>
    <dbReference type="NCBI Taxonomy" id="120398"/>
    <lineage>
        <taxon>Eukaryota</taxon>
        <taxon>Sar</taxon>
        <taxon>Stramenopiles</taxon>
        <taxon>Oomycota</taxon>
        <taxon>Saprolegniomycetes</taxon>
        <taxon>Saprolegniales</taxon>
        <taxon>Verrucalvaceae</taxon>
        <taxon>Aphanomyces</taxon>
    </lineage>
</organism>
<sequence length="348" mass="39319">MSMADLTTMRPQNGTSRWSNNSNVPAVKLRGAEIMHGSEALLFFNTVALMLSASMTLTACCTVFKWSSVRRNPAHGTLFLVFLSLGLWSLSQLAYTFLTHAYAPMVLWRTHNQSFVYITAISDMFFNATSLWCLLATYEFQRFVWQPRLAHPRHSTSPIMVWYVVVVHAIGVAYVVGIFVLERQDAPSAAVGGPRRSNWTHRPVIIFMDASFWVFYAVRWLAVVYPIVLGAVFYPRAAMTQRIRSIVLFVTLLVGLNLPYLVLDLLFTQGVLDQKTDIDLYAMSKLATYFNGVGMVHILSLYMSDFDHLYSPPSPKAEKRRRRAYTESHDAGFLVFHSGSSTPSMIAT</sequence>
<feature type="transmembrane region" description="Helical" evidence="1">
    <location>
        <begin position="286"/>
        <end position="304"/>
    </location>
</feature>
<feature type="transmembrane region" description="Helical" evidence="1">
    <location>
        <begin position="115"/>
        <end position="138"/>
    </location>
</feature>
<reference evidence="3 4" key="1">
    <citation type="submission" date="2019-03" db="EMBL/GenBank/DDBJ databases">
        <authorList>
            <person name="Gaulin E."/>
            <person name="Dumas B."/>
        </authorList>
    </citation>
    <scope>NUCLEOTIDE SEQUENCE [LARGE SCALE GENOMIC DNA]</scope>
    <source>
        <strain evidence="3">CBS 568.67</strain>
    </source>
</reference>
<feature type="transmembrane region" description="Helical" evidence="1">
    <location>
        <begin position="76"/>
        <end position="95"/>
    </location>
</feature>
<dbReference type="Proteomes" id="UP000332933">
    <property type="component" value="Unassembled WGS sequence"/>
</dbReference>
<name>A0A485LCJ9_9STRA</name>
<feature type="transmembrane region" description="Helical" evidence="1">
    <location>
        <begin position="40"/>
        <end position="64"/>
    </location>
</feature>
<proteinExistence type="predicted"/>
<feature type="transmembrane region" description="Helical" evidence="1">
    <location>
        <begin position="159"/>
        <end position="181"/>
    </location>
</feature>